<feature type="compositionally biased region" description="Low complexity" evidence="1">
    <location>
        <begin position="149"/>
        <end position="159"/>
    </location>
</feature>
<gene>
    <name evidence="2" type="ORF">L332_03470</name>
</gene>
<organism evidence="2 3">
    <name type="scientific">Agrococcus pavilionensis RW1</name>
    <dbReference type="NCBI Taxonomy" id="1330458"/>
    <lineage>
        <taxon>Bacteria</taxon>
        <taxon>Bacillati</taxon>
        <taxon>Actinomycetota</taxon>
        <taxon>Actinomycetes</taxon>
        <taxon>Micrococcales</taxon>
        <taxon>Microbacteriaceae</taxon>
        <taxon>Agrococcus</taxon>
    </lineage>
</organism>
<comment type="caution">
    <text evidence="2">The sequence shown here is derived from an EMBL/GenBank/DDBJ whole genome shotgun (WGS) entry which is preliminary data.</text>
</comment>
<name>U1LMB8_9MICO</name>
<keyword evidence="3" id="KW-1185">Reference proteome</keyword>
<proteinExistence type="predicted"/>
<dbReference type="Proteomes" id="UP000016462">
    <property type="component" value="Unassembled WGS sequence"/>
</dbReference>
<protein>
    <recommendedName>
        <fullName evidence="4">Phage replisome organiser N-terminal domain-containing protein</fullName>
    </recommendedName>
</protein>
<reference evidence="2 3" key="1">
    <citation type="journal article" date="2013" name="Genome Announc.">
        <title>First draft genome sequence from a member of the genus agrococcus, isolated from modern microbialites.</title>
        <authorList>
            <person name="White R.A.III."/>
            <person name="Grassa C.J."/>
            <person name="Suttle C.A."/>
        </authorList>
    </citation>
    <scope>NUCLEOTIDE SEQUENCE [LARGE SCALE GENOMIC DNA]</scope>
    <source>
        <strain evidence="2 3">RW1</strain>
    </source>
</reference>
<dbReference type="EMBL" id="ASHR01000031">
    <property type="protein sequence ID" value="ERG63469.1"/>
    <property type="molecule type" value="Genomic_DNA"/>
</dbReference>
<evidence type="ECO:0008006" key="4">
    <source>
        <dbReference type="Google" id="ProtNLM"/>
    </source>
</evidence>
<evidence type="ECO:0000256" key="1">
    <source>
        <dbReference type="SAM" id="MobiDB-lite"/>
    </source>
</evidence>
<evidence type="ECO:0000313" key="3">
    <source>
        <dbReference type="Proteomes" id="UP000016462"/>
    </source>
</evidence>
<accession>U1LMB8</accession>
<evidence type="ECO:0000313" key="2">
    <source>
        <dbReference type="EMBL" id="ERG63469.1"/>
    </source>
</evidence>
<sequence>MRIRSTKPEFWRSERIASVDWDARLVLKGLESYVDDNGVGKDDVVMIVSDVFPRDLAREPSRTLARVSEAISALAEAGLVHRYEADGDRLLYMAFWEQAQRIDRPAKGRLPRPDGTFEYGDSEIRESVANPREPSRALATGTGEQGIRDQGSGDQSSSSAEPTRPDVERLLDLLDAEIAANGGRVPSRTKKNRDAMRLLLDRDGRSEEQVAAAIRWAQGSEFWRANILSAVKLREKYETLRLQAQRERGPGVSRGMQAAQLARELEAEEQMGRRQIGA</sequence>
<dbReference type="AlphaFoldDB" id="U1LMB8"/>
<feature type="region of interest" description="Disordered" evidence="1">
    <location>
        <begin position="106"/>
        <end position="164"/>
    </location>
</feature>
<dbReference type="RefSeq" id="WP_021011260.1">
    <property type="nucleotide sequence ID" value="NZ_ASHR01000031.1"/>
</dbReference>